<dbReference type="RefSeq" id="WP_319845346.1">
    <property type="nucleotide sequence ID" value="NZ_JAXAFJ010000010.1"/>
</dbReference>
<evidence type="ECO:0000313" key="2">
    <source>
        <dbReference type="Proteomes" id="UP001274321"/>
    </source>
</evidence>
<organism evidence="1 2">
    <name type="scientific">Terrihabitans rhizophilus</name>
    <dbReference type="NCBI Taxonomy" id="3092662"/>
    <lineage>
        <taxon>Bacteria</taxon>
        <taxon>Pseudomonadati</taxon>
        <taxon>Pseudomonadota</taxon>
        <taxon>Alphaproteobacteria</taxon>
        <taxon>Hyphomicrobiales</taxon>
        <taxon>Terrihabitans</taxon>
    </lineage>
</organism>
<dbReference type="SUPFAM" id="SSF53448">
    <property type="entry name" value="Nucleotide-diphospho-sugar transferases"/>
    <property type="match status" value="1"/>
</dbReference>
<name>A0ABU4RQW1_9HYPH</name>
<dbReference type="EMBL" id="JAXAFJ010000010">
    <property type="protein sequence ID" value="MDX6807217.1"/>
    <property type="molecule type" value="Genomic_DNA"/>
</dbReference>
<keyword evidence="1" id="KW-0808">Transferase</keyword>
<dbReference type="EC" id="2.4.-.-" evidence="1"/>
<reference evidence="1 2" key="1">
    <citation type="submission" date="2023-11" db="EMBL/GenBank/DDBJ databases">
        <authorList>
            <person name="Bao R."/>
        </authorList>
    </citation>
    <scope>NUCLEOTIDE SEQUENCE [LARGE SCALE GENOMIC DNA]</scope>
    <source>
        <strain evidence="1 2">PJ23</strain>
    </source>
</reference>
<accession>A0ABU4RQW1</accession>
<comment type="caution">
    <text evidence="1">The sequence shown here is derived from an EMBL/GenBank/DDBJ whole genome shotgun (WGS) entry which is preliminary data.</text>
</comment>
<sequence length="264" mass="29433">MKGERFFFGVPLIARASAQDWEAVQVLLGLTLTSLRAQTEADIEILIAGHDRPDLPLDDATFLAADWRAEAVRADNLDAGRKKFAMQRHVLERGGGLLMFVDADDWVDRRTVAAARAEITREHVGALVETGYATDLLGLRAAPLPHPRVFDKGFHEICGSSTVARLDPSHPDPARRDPHSLLHEHYRWRQVAGEHGLAVARLPVEGSYVVNTSVNHSETHGPFADWRRDFNASVRREGQAADAEFLARFGLSPEDVDRARQRLR</sequence>
<keyword evidence="1" id="KW-0328">Glycosyltransferase</keyword>
<dbReference type="InterPro" id="IPR029044">
    <property type="entry name" value="Nucleotide-diphossugar_trans"/>
</dbReference>
<proteinExistence type="predicted"/>
<keyword evidence="2" id="KW-1185">Reference proteome</keyword>
<evidence type="ECO:0000313" key="1">
    <source>
        <dbReference type="EMBL" id="MDX6807217.1"/>
    </source>
</evidence>
<dbReference type="CDD" id="cd00761">
    <property type="entry name" value="Glyco_tranf_GTA_type"/>
    <property type="match status" value="1"/>
</dbReference>
<dbReference type="Proteomes" id="UP001274321">
    <property type="component" value="Unassembled WGS sequence"/>
</dbReference>
<gene>
    <name evidence="1" type="ORF">SCD90_14185</name>
</gene>
<protein>
    <submittedName>
        <fullName evidence="1">Glycosyltransferase family A protein</fullName>
        <ecNumber evidence="1">2.4.-.-</ecNumber>
    </submittedName>
</protein>
<dbReference type="GO" id="GO:0016757">
    <property type="term" value="F:glycosyltransferase activity"/>
    <property type="evidence" value="ECO:0007669"/>
    <property type="project" value="UniProtKB-KW"/>
</dbReference>